<organism evidence="1 2">
    <name type="scientific">Rhizobium hidalgonense</name>
    <dbReference type="NCBI Taxonomy" id="1538159"/>
    <lineage>
        <taxon>Bacteria</taxon>
        <taxon>Pseudomonadati</taxon>
        <taxon>Pseudomonadota</taxon>
        <taxon>Alphaproteobacteria</taxon>
        <taxon>Hyphomicrobiales</taxon>
        <taxon>Rhizobiaceae</taxon>
        <taxon>Rhizobium/Agrobacterium group</taxon>
        <taxon>Rhizobium</taxon>
    </lineage>
</organism>
<dbReference type="RefSeq" id="WP_097535513.1">
    <property type="nucleotide sequence ID" value="NZ_LODW01000043.1"/>
</dbReference>
<evidence type="ECO:0000313" key="1">
    <source>
        <dbReference type="EMBL" id="PDT21823.1"/>
    </source>
</evidence>
<gene>
    <name evidence="1" type="ORF">CO674_19950</name>
</gene>
<protein>
    <submittedName>
        <fullName evidence="1">Uncharacterized protein</fullName>
    </submittedName>
</protein>
<sequence>MSKVSHVGVAEICYGSSTLFVATGLKMTEAQVLDDTVTLFPSLRSLRPAHGAGITGTAAVDGLEASLFPQDYLDRLAQLDLDRRAHRVEAYLSVRNIECGQPCENFAFLRSLEACIEALEEPSRRCLKLVPKAKYHELGLPITHFIRSRDIRGVTSLNMLLLARSLQRSGRPYLGDALELRKEEILLHAIALSRTRKPMGLVEYFLRLLNASNLELGMCAPAWHRPTQTYPYDLAQHRRSLVWRPVARPSRAPYLRVVTD</sequence>
<comment type="caution">
    <text evidence="1">The sequence shown here is derived from an EMBL/GenBank/DDBJ whole genome shotgun (WGS) entry which is preliminary data.</text>
</comment>
<proteinExistence type="predicted"/>
<accession>A0ABX4JP17</accession>
<dbReference type="Proteomes" id="UP000219914">
    <property type="component" value="Unassembled WGS sequence"/>
</dbReference>
<keyword evidence="2" id="KW-1185">Reference proteome</keyword>
<name>A0ABX4JP17_9HYPH</name>
<dbReference type="EMBL" id="NWSY01000015">
    <property type="protein sequence ID" value="PDT21823.1"/>
    <property type="molecule type" value="Genomic_DNA"/>
</dbReference>
<reference evidence="1 2" key="1">
    <citation type="submission" date="2017-09" db="EMBL/GenBank/DDBJ databases">
        <title>Comparative genomics of rhizobia isolated from Phaseolus vulgaris in China.</title>
        <authorList>
            <person name="Tong W."/>
        </authorList>
    </citation>
    <scope>NUCLEOTIDE SEQUENCE [LARGE SCALE GENOMIC DNA]</scope>
    <source>
        <strain evidence="1 2">FH14</strain>
    </source>
</reference>
<evidence type="ECO:0000313" key="2">
    <source>
        <dbReference type="Proteomes" id="UP000219914"/>
    </source>
</evidence>